<dbReference type="GeneID" id="87875806"/>
<proteinExistence type="predicted"/>
<evidence type="ECO:0000313" key="2">
    <source>
        <dbReference type="Proteomes" id="UP001285908"/>
    </source>
</evidence>
<dbReference type="Proteomes" id="UP001285908">
    <property type="component" value="Unassembled WGS sequence"/>
</dbReference>
<reference evidence="1 2" key="1">
    <citation type="journal article" date="2023" name="Mol. Phylogenet. Evol.">
        <title>Genome-scale phylogeny and comparative genomics of the fungal order Sordariales.</title>
        <authorList>
            <person name="Hensen N."/>
            <person name="Bonometti L."/>
            <person name="Westerberg I."/>
            <person name="Brannstrom I.O."/>
            <person name="Guillou S."/>
            <person name="Cros-Aarteil S."/>
            <person name="Calhoun S."/>
            <person name="Haridas S."/>
            <person name="Kuo A."/>
            <person name="Mondo S."/>
            <person name="Pangilinan J."/>
            <person name="Riley R."/>
            <person name="LaButti K."/>
            <person name="Andreopoulos B."/>
            <person name="Lipzen A."/>
            <person name="Chen C."/>
            <person name="Yan M."/>
            <person name="Daum C."/>
            <person name="Ng V."/>
            <person name="Clum A."/>
            <person name="Steindorff A."/>
            <person name="Ohm R.A."/>
            <person name="Martin F."/>
            <person name="Silar P."/>
            <person name="Natvig D.O."/>
            <person name="Lalanne C."/>
            <person name="Gautier V."/>
            <person name="Ament-Velasquez S.L."/>
            <person name="Kruys A."/>
            <person name="Hutchinson M.I."/>
            <person name="Powell A.J."/>
            <person name="Barry K."/>
            <person name="Miller A.N."/>
            <person name="Grigoriev I.V."/>
            <person name="Debuchy R."/>
            <person name="Gladieux P."/>
            <person name="Hiltunen Thoren M."/>
            <person name="Johannesson H."/>
        </authorList>
    </citation>
    <scope>NUCLEOTIDE SEQUENCE [LARGE SCALE GENOMIC DNA]</scope>
    <source>
        <strain evidence="1 2">FGSC 10403</strain>
    </source>
</reference>
<dbReference type="AlphaFoldDB" id="A0AAJ0MTD8"/>
<organism evidence="1 2">
    <name type="scientific">Neurospora hispaniola</name>
    <dbReference type="NCBI Taxonomy" id="588809"/>
    <lineage>
        <taxon>Eukaryota</taxon>
        <taxon>Fungi</taxon>
        <taxon>Dikarya</taxon>
        <taxon>Ascomycota</taxon>
        <taxon>Pezizomycotina</taxon>
        <taxon>Sordariomycetes</taxon>
        <taxon>Sordariomycetidae</taxon>
        <taxon>Sordariales</taxon>
        <taxon>Sordariaceae</taxon>
        <taxon>Neurospora</taxon>
    </lineage>
</organism>
<sequence length="142" mass="15297">MEINTTYINAQTHNVGTSSAQVASPATSAIAGLVPAPVAGPTISACSGLVTAGVSSTRKCEKSPGKRYCFGHLGNRFSRARQALVTERYARGYYTCSKCYNEELEEPRLCNACRQVGRDGRARRAAEIPPTGREWARGTKRA</sequence>
<protein>
    <submittedName>
        <fullName evidence="1">Uncharacterized protein</fullName>
    </submittedName>
</protein>
<dbReference type="EMBL" id="JAULSX010000003">
    <property type="protein sequence ID" value="KAK3495314.1"/>
    <property type="molecule type" value="Genomic_DNA"/>
</dbReference>
<keyword evidence="2" id="KW-1185">Reference proteome</keyword>
<dbReference type="RefSeq" id="XP_062694743.1">
    <property type="nucleotide sequence ID" value="XM_062838184.1"/>
</dbReference>
<evidence type="ECO:0000313" key="1">
    <source>
        <dbReference type="EMBL" id="KAK3495314.1"/>
    </source>
</evidence>
<name>A0AAJ0MTD8_9PEZI</name>
<accession>A0AAJ0MTD8</accession>
<gene>
    <name evidence="1" type="ORF">B0T23DRAFT_395328</name>
</gene>
<comment type="caution">
    <text evidence="1">The sequence shown here is derived from an EMBL/GenBank/DDBJ whole genome shotgun (WGS) entry which is preliminary data.</text>
</comment>